<accession>A0A0A0JYX9</accession>
<keyword evidence="3" id="KW-1185">Reference proteome</keyword>
<reference evidence="2 3" key="1">
    <citation type="submission" date="2013-08" db="EMBL/GenBank/DDBJ databases">
        <title>The genome sequence of Knoellia aerolata.</title>
        <authorList>
            <person name="Zhu W."/>
            <person name="Wang G."/>
        </authorList>
    </citation>
    <scope>NUCLEOTIDE SEQUENCE [LARGE SCALE GENOMIC DNA]</scope>
    <source>
        <strain evidence="2 3">DSM 18566</strain>
    </source>
</reference>
<evidence type="ECO:0000313" key="3">
    <source>
        <dbReference type="Proteomes" id="UP000030013"/>
    </source>
</evidence>
<dbReference type="InterPro" id="IPR036196">
    <property type="entry name" value="Ptyr_pPase_sf"/>
</dbReference>
<evidence type="ECO:0000313" key="2">
    <source>
        <dbReference type="EMBL" id="KGN42378.1"/>
    </source>
</evidence>
<dbReference type="eggNOG" id="COG0394">
    <property type="taxonomic scope" value="Bacteria"/>
</dbReference>
<dbReference type="STRING" id="1385519.N801_17100"/>
<sequence>MLAHELAGKGITVSSAGTGALVGAPVDVQSASRITGAGAVADEFAARQITRDIVAAADLVISATRDHLSTVVPLYPRALRYSFALHDLGDLLTDVTEADIEATAGANRVAKVAAAAIAKRGTVSPRLAEDSGIIDPFQRDAPAFDQMVAEVSESLPAVVSALRGATASQVDRGL</sequence>
<proteinExistence type="predicted"/>
<name>A0A0A0JYX9_9MICO</name>
<dbReference type="EMBL" id="AVPL01000005">
    <property type="protein sequence ID" value="KGN42378.1"/>
    <property type="molecule type" value="Genomic_DNA"/>
</dbReference>
<protein>
    <recommendedName>
        <fullName evidence="1">Phosphotyrosine protein phosphatase I domain-containing protein</fullName>
    </recommendedName>
</protein>
<dbReference type="SUPFAM" id="SSF52788">
    <property type="entry name" value="Phosphotyrosine protein phosphatases I"/>
    <property type="match status" value="1"/>
</dbReference>
<evidence type="ECO:0000259" key="1">
    <source>
        <dbReference type="Pfam" id="PF01451"/>
    </source>
</evidence>
<comment type="caution">
    <text evidence="2">The sequence shown here is derived from an EMBL/GenBank/DDBJ whole genome shotgun (WGS) entry which is preliminary data.</text>
</comment>
<dbReference type="Gene3D" id="3.40.50.2300">
    <property type="match status" value="1"/>
</dbReference>
<feature type="domain" description="Phosphotyrosine protein phosphatase I" evidence="1">
    <location>
        <begin position="7"/>
        <end position="80"/>
    </location>
</feature>
<dbReference type="AlphaFoldDB" id="A0A0A0JYX9"/>
<gene>
    <name evidence="2" type="ORF">N801_17100</name>
</gene>
<dbReference type="Pfam" id="PF01451">
    <property type="entry name" value="LMWPc"/>
    <property type="match status" value="1"/>
</dbReference>
<dbReference type="Proteomes" id="UP000030013">
    <property type="component" value="Unassembled WGS sequence"/>
</dbReference>
<organism evidence="2 3">
    <name type="scientific">Knoellia aerolata DSM 18566</name>
    <dbReference type="NCBI Taxonomy" id="1385519"/>
    <lineage>
        <taxon>Bacteria</taxon>
        <taxon>Bacillati</taxon>
        <taxon>Actinomycetota</taxon>
        <taxon>Actinomycetes</taxon>
        <taxon>Micrococcales</taxon>
        <taxon>Intrasporangiaceae</taxon>
        <taxon>Knoellia</taxon>
    </lineage>
</organism>
<dbReference type="InterPro" id="IPR023485">
    <property type="entry name" value="Ptyr_pPase"/>
</dbReference>